<dbReference type="Pfam" id="PF13460">
    <property type="entry name" value="NAD_binding_10"/>
    <property type="match status" value="1"/>
</dbReference>
<evidence type="ECO:0000313" key="10">
    <source>
        <dbReference type="EMBL" id="TWJ09073.1"/>
    </source>
</evidence>
<evidence type="ECO:0000259" key="9">
    <source>
        <dbReference type="Pfam" id="PF13460"/>
    </source>
</evidence>
<dbReference type="GO" id="GO:0033728">
    <property type="term" value="F:3,8-divinyl protochlorophyllide a 8-vinyl-reductase (NADPH) activity"/>
    <property type="evidence" value="ECO:0007669"/>
    <property type="project" value="UniProtKB-EC"/>
</dbReference>
<dbReference type="PANTHER" id="PTHR47378">
    <property type="entry name" value="DIVINYL CHLOROPHYLLIDE A 8-VINYL-REDUCTASE, CHLOROPLASTIC"/>
    <property type="match status" value="1"/>
</dbReference>
<dbReference type="GO" id="GO:0015995">
    <property type="term" value="P:chlorophyll biosynthetic process"/>
    <property type="evidence" value="ECO:0007669"/>
    <property type="project" value="UniProtKB-UniPathway"/>
</dbReference>
<evidence type="ECO:0000256" key="5">
    <source>
        <dbReference type="ARBA" id="ARBA00023171"/>
    </source>
</evidence>
<dbReference type="AlphaFoldDB" id="A0A562UTY6"/>
<dbReference type="PANTHER" id="PTHR47378:SF1">
    <property type="entry name" value="DIVINYL CHLOROPHYLLIDE A 8-VINYL-REDUCTASE, CHLOROPLASTIC"/>
    <property type="match status" value="1"/>
</dbReference>
<protein>
    <recommendedName>
        <fullName evidence="7">Divinyl chlorophyllide a 8-vinyl-reductase, chloroplastic</fullName>
        <ecNumber evidence="6">1.3.1.75</ecNumber>
    </recommendedName>
</protein>
<dbReference type="Gene3D" id="3.40.50.720">
    <property type="entry name" value="NAD(P)-binding Rossmann-like Domain"/>
    <property type="match status" value="1"/>
</dbReference>
<keyword evidence="11" id="KW-1185">Reference proteome</keyword>
<evidence type="ECO:0000256" key="1">
    <source>
        <dbReference type="ARBA" id="ARBA00005173"/>
    </source>
</evidence>
<evidence type="ECO:0000256" key="3">
    <source>
        <dbReference type="ARBA" id="ARBA00022946"/>
    </source>
</evidence>
<accession>A0A562UTY6</accession>
<comment type="catalytic activity">
    <reaction evidence="8">
        <text>protochlorophyllide a + NADP(+) = 3,8-divinyl protochlorophyllide a + NADPH + H(+)</text>
        <dbReference type="Rhea" id="RHEA:48884"/>
        <dbReference type="ChEBI" id="CHEBI:15378"/>
        <dbReference type="ChEBI" id="CHEBI:57783"/>
        <dbReference type="ChEBI" id="CHEBI:58349"/>
        <dbReference type="ChEBI" id="CHEBI:58632"/>
        <dbReference type="ChEBI" id="CHEBI:83350"/>
        <dbReference type="EC" id="1.3.1.75"/>
    </reaction>
</comment>
<dbReference type="InterPro" id="IPR036291">
    <property type="entry name" value="NAD(P)-bd_dom_sf"/>
</dbReference>
<organism evidence="10 11">
    <name type="scientific">Altererythrobacter ishigakiensis</name>
    <dbReference type="NCBI Taxonomy" id="476157"/>
    <lineage>
        <taxon>Bacteria</taxon>
        <taxon>Pseudomonadati</taxon>
        <taxon>Pseudomonadota</taxon>
        <taxon>Alphaproteobacteria</taxon>
        <taxon>Sphingomonadales</taxon>
        <taxon>Erythrobacteraceae</taxon>
        <taxon>Altererythrobacter</taxon>
    </lineage>
</organism>
<dbReference type="EC" id="1.3.1.75" evidence="6"/>
<evidence type="ECO:0000256" key="4">
    <source>
        <dbReference type="ARBA" id="ARBA00023002"/>
    </source>
</evidence>
<keyword evidence="2" id="KW-0521">NADP</keyword>
<dbReference type="CDD" id="cd05243">
    <property type="entry name" value="SDR_a5"/>
    <property type="match status" value="1"/>
</dbReference>
<dbReference type="InterPro" id="IPR016040">
    <property type="entry name" value="NAD(P)-bd_dom"/>
</dbReference>
<dbReference type="STRING" id="476157.GCA_001663155_00048"/>
<dbReference type="RefSeq" id="WP_067596416.1">
    <property type="nucleotide sequence ID" value="NZ_CP015963.1"/>
</dbReference>
<keyword evidence="5" id="KW-0149">Chlorophyll biosynthesis</keyword>
<dbReference type="UniPathway" id="UPA00668"/>
<name>A0A562UTY6_9SPHN</name>
<evidence type="ECO:0000256" key="7">
    <source>
        <dbReference type="ARBA" id="ARBA00024089"/>
    </source>
</evidence>
<comment type="pathway">
    <text evidence="1">Porphyrin-containing compound metabolism; chlorophyll biosynthesis.</text>
</comment>
<evidence type="ECO:0000256" key="8">
    <source>
        <dbReference type="ARBA" id="ARBA00049498"/>
    </source>
</evidence>
<keyword evidence="4" id="KW-0560">Oxidoreductase</keyword>
<comment type="caution">
    <text evidence="10">The sequence shown here is derived from an EMBL/GenBank/DDBJ whole genome shotgun (WGS) entry which is preliminary data.</text>
</comment>
<keyword evidence="3" id="KW-0809">Transit peptide</keyword>
<dbReference type="SUPFAM" id="SSF51735">
    <property type="entry name" value="NAD(P)-binding Rossmann-fold domains"/>
    <property type="match status" value="1"/>
</dbReference>
<proteinExistence type="predicted"/>
<dbReference type="EMBL" id="VLLK01000001">
    <property type="protein sequence ID" value="TWJ09073.1"/>
    <property type="molecule type" value="Genomic_DNA"/>
</dbReference>
<gene>
    <name evidence="10" type="ORF">JN10_0696</name>
</gene>
<dbReference type="InterPro" id="IPR044201">
    <property type="entry name" value="DVR-like"/>
</dbReference>
<reference evidence="10 11" key="1">
    <citation type="submission" date="2019-07" db="EMBL/GenBank/DDBJ databases">
        <title>Genomic Encyclopedia of Archaeal and Bacterial Type Strains, Phase II (KMG-II): from individual species to whole genera.</title>
        <authorList>
            <person name="Goeker M."/>
        </authorList>
    </citation>
    <scope>NUCLEOTIDE SEQUENCE [LARGE SCALE GENOMIC DNA]</scope>
    <source>
        <strain evidence="10 11">ATCC BAA-2084</strain>
    </source>
</reference>
<evidence type="ECO:0000256" key="2">
    <source>
        <dbReference type="ARBA" id="ARBA00022857"/>
    </source>
</evidence>
<dbReference type="Proteomes" id="UP000320547">
    <property type="component" value="Unassembled WGS sequence"/>
</dbReference>
<evidence type="ECO:0000313" key="11">
    <source>
        <dbReference type="Proteomes" id="UP000320547"/>
    </source>
</evidence>
<dbReference type="OrthoDB" id="7419852at2"/>
<evidence type="ECO:0000256" key="6">
    <source>
        <dbReference type="ARBA" id="ARBA00024059"/>
    </source>
</evidence>
<sequence>MSKRVVLFGASGTIGRAVGKELRLGGLDFVCVLRSSSKMPEDLAEYSVKPDALADVFEREEFDVAISCMASRTGTPEDAWRVDYQANSDILKAAQTSGVKHFILLSAICVQKPKLAFQHAKLAFEKELIESGLTYSIVRPTAFFKSLSGQIARVRSGNPYLLFGNGELTRCKPISDRDLARFVVGCINDPERRNRILPVGGPGPAITPLQQGEDLFRLTGQEPRYRRVPIALMNVIIGALSLAGLASKRAAAKAEYAKIGRYYATESMLVWDEKTGRYDEAATPEFGTDTLFEHYRKKLG</sequence>
<feature type="domain" description="NAD(P)-binding" evidence="9">
    <location>
        <begin position="9"/>
        <end position="190"/>
    </location>
</feature>